<dbReference type="GO" id="GO:0004674">
    <property type="term" value="F:protein serine/threonine kinase activity"/>
    <property type="evidence" value="ECO:0007669"/>
    <property type="project" value="TreeGrafter"/>
</dbReference>
<dbReference type="InterPro" id="IPR051681">
    <property type="entry name" value="Ser/Thr_Kinases-Pseudokinases"/>
</dbReference>
<accession>A0A0C9WDX1</accession>
<feature type="domain" description="Protein kinase" evidence="2">
    <location>
        <begin position="61"/>
        <end position="333"/>
    </location>
</feature>
<dbReference type="InterPro" id="IPR008266">
    <property type="entry name" value="Tyr_kinase_AS"/>
</dbReference>
<reference evidence="3 4" key="1">
    <citation type="submission" date="2014-04" db="EMBL/GenBank/DDBJ databases">
        <title>Evolutionary Origins and Diversification of the Mycorrhizal Mutualists.</title>
        <authorList>
            <consortium name="DOE Joint Genome Institute"/>
            <consortium name="Mycorrhizal Genomics Consortium"/>
            <person name="Kohler A."/>
            <person name="Kuo A."/>
            <person name="Nagy L.G."/>
            <person name="Floudas D."/>
            <person name="Copeland A."/>
            <person name="Barry K.W."/>
            <person name="Cichocki N."/>
            <person name="Veneault-Fourrey C."/>
            <person name="LaButti K."/>
            <person name="Lindquist E.A."/>
            <person name="Lipzen A."/>
            <person name="Lundell T."/>
            <person name="Morin E."/>
            <person name="Murat C."/>
            <person name="Riley R."/>
            <person name="Ohm R."/>
            <person name="Sun H."/>
            <person name="Tunlid A."/>
            <person name="Henrissat B."/>
            <person name="Grigoriev I.V."/>
            <person name="Hibbett D.S."/>
            <person name="Martin F."/>
        </authorList>
    </citation>
    <scope>NUCLEOTIDE SEQUENCE [LARGE SCALE GENOMIC DNA]</scope>
    <source>
        <strain evidence="3 4">MD-312</strain>
    </source>
</reference>
<keyword evidence="1" id="KW-0732">Signal</keyword>
<feature type="signal peptide" evidence="1">
    <location>
        <begin position="1"/>
        <end position="34"/>
    </location>
</feature>
<evidence type="ECO:0000259" key="2">
    <source>
        <dbReference type="PROSITE" id="PS50011"/>
    </source>
</evidence>
<dbReference type="InterPro" id="IPR011009">
    <property type="entry name" value="Kinase-like_dom_sf"/>
</dbReference>
<dbReference type="OrthoDB" id="4062651at2759"/>
<dbReference type="SUPFAM" id="SSF56112">
    <property type="entry name" value="Protein kinase-like (PK-like)"/>
    <property type="match status" value="1"/>
</dbReference>
<evidence type="ECO:0000256" key="1">
    <source>
        <dbReference type="SAM" id="SignalP"/>
    </source>
</evidence>
<dbReference type="GO" id="GO:0005524">
    <property type="term" value="F:ATP binding"/>
    <property type="evidence" value="ECO:0007669"/>
    <property type="project" value="InterPro"/>
</dbReference>
<dbReference type="PROSITE" id="PS50011">
    <property type="entry name" value="PROTEIN_KINASE_DOM"/>
    <property type="match status" value="1"/>
</dbReference>
<feature type="chain" id="PRO_5002215981" description="Protein kinase domain-containing protein" evidence="1">
    <location>
        <begin position="35"/>
        <end position="341"/>
    </location>
</feature>
<proteinExistence type="predicted"/>
<dbReference type="PANTHER" id="PTHR44329">
    <property type="entry name" value="SERINE/THREONINE-PROTEIN KINASE TNNI3K-RELATED"/>
    <property type="match status" value="1"/>
</dbReference>
<dbReference type="Gene3D" id="1.10.510.10">
    <property type="entry name" value="Transferase(Phosphotransferase) domain 1"/>
    <property type="match status" value="1"/>
</dbReference>
<organism evidence="3 4">
    <name type="scientific">Hydnomerulius pinastri MD-312</name>
    <dbReference type="NCBI Taxonomy" id="994086"/>
    <lineage>
        <taxon>Eukaryota</taxon>
        <taxon>Fungi</taxon>
        <taxon>Dikarya</taxon>
        <taxon>Basidiomycota</taxon>
        <taxon>Agaricomycotina</taxon>
        <taxon>Agaricomycetes</taxon>
        <taxon>Agaricomycetidae</taxon>
        <taxon>Boletales</taxon>
        <taxon>Boletales incertae sedis</taxon>
        <taxon>Leucogyrophana</taxon>
    </lineage>
</organism>
<dbReference type="EMBL" id="KN839851">
    <property type="protein sequence ID" value="KIJ63426.1"/>
    <property type="molecule type" value="Genomic_DNA"/>
</dbReference>
<dbReference type="InterPro" id="IPR000719">
    <property type="entry name" value="Prot_kinase_dom"/>
</dbReference>
<dbReference type="Proteomes" id="UP000053820">
    <property type="component" value="Unassembled WGS sequence"/>
</dbReference>
<keyword evidence="4" id="KW-1185">Reference proteome</keyword>
<gene>
    <name evidence="3" type="ORF">HYDPIDRAFT_113435</name>
</gene>
<dbReference type="InterPro" id="IPR001245">
    <property type="entry name" value="Ser-Thr/Tyr_kinase_cat_dom"/>
</dbReference>
<dbReference type="PROSITE" id="PS00109">
    <property type="entry name" value="PROTEIN_KINASE_TYR"/>
    <property type="match status" value="1"/>
</dbReference>
<dbReference type="Pfam" id="PF07714">
    <property type="entry name" value="PK_Tyr_Ser-Thr"/>
    <property type="match status" value="1"/>
</dbReference>
<dbReference type="AlphaFoldDB" id="A0A0C9WDX1"/>
<sequence length="341" mass="38014">MNSQLDGRGGLSVWSLRRGLHLVLQLLWSGGIEGSEEIEPLSGVHSNLGAIPLDLTGQIEGKGAFPTAIGIFSDVWKCDYTDSEHRKRPIAVKTIRGQSDDESLQEKSDTLRAEVERWKTLIHKNVLPVYGTTLGFSPLPSLVCPWVDGGSLTGHLETHPDLPYKKRLEILSQVSEGLCYLHSREVMHGDLSGANVLVHTNGTAYLADFGLLPIVLEFRSAPYLSTAIGGAVRWAAPELFEVSETGDDTKLQWTMRSDIYSFGSLMLQVLSGNIPYHEIKRDEQVLFAIAKGTKPPRPQNSRVKDEHWAFIQQCWSSLEENRRPSAREISLFLERLRSNQS</sequence>
<name>A0A0C9WDX1_9AGAM</name>
<evidence type="ECO:0000313" key="3">
    <source>
        <dbReference type="EMBL" id="KIJ63426.1"/>
    </source>
</evidence>
<protein>
    <recommendedName>
        <fullName evidence="2">Protein kinase domain-containing protein</fullName>
    </recommendedName>
</protein>
<dbReference type="HOGENOM" id="CLU_000288_7_18_1"/>
<evidence type="ECO:0000313" key="4">
    <source>
        <dbReference type="Proteomes" id="UP000053820"/>
    </source>
</evidence>